<protein>
    <submittedName>
        <fullName evidence="1">Uncharacterized protein</fullName>
    </submittedName>
</protein>
<gene>
    <name evidence="1" type="ORF">S01H1_26937</name>
</gene>
<organism evidence="1">
    <name type="scientific">marine sediment metagenome</name>
    <dbReference type="NCBI Taxonomy" id="412755"/>
    <lineage>
        <taxon>unclassified sequences</taxon>
        <taxon>metagenomes</taxon>
        <taxon>ecological metagenomes</taxon>
    </lineage>
</organism>
<evidence type="ECO:0000313" key="1">
    <source>
        <dbReference type="EMBL" id="GAF86746.1"/>
    </source>
</evidence>
<name>X0THH0_9ZZZZ</name>
<proteinExistence type="predicted"/>
<dbReference type="AlphaFoldDB" id="X0THH0"/>
<comment type="caution">
    <text evidence="1">The sequence shown here is derived from an EMBL/GenBank/DDBJ whole genome shotgun (WGS) entry which is preliminary data.</text>
</comment>
<sequence>MFKKIFIAIGILGLSFSAFAQSIEGINARLDAMGGAGVISDIGWTIDKPCKIVGYGDQVQASGIIKEFPHLGKSYGAIIAIKSLGENMAIGLTYNDRRVMSGSYYKLLQDHYGFSGIFPSVINKEH</sequence>
<reference evidence="1" key="1">
    <citation type="journal article" date="2014" name="Front. Microbiol.">
        <title>High frequency of phylogenetically diverse reductive dehalogenase-homologous genes in deep subseafloor sedimentary metagenomes.</title>
        <authorList>
            <person name="Kawai M."/>
            <person name="Futagami T."/>
            <person name="Toyoda A."/>
            <person name="Takaki Y."/>
            <person name="Nishi S."/>
            <person name="Hori S."/>
            <person name="Arai W."/>
            <person name="Tsubouchi T."/>
            <person name="Morono Y."/>
            <person name="Uchiyama I."/>
            <person name="Ito T."/>
            <person name="Fujiyama A."/>
            <person name="Inagaki F."/>
            <person name="Takami H."/>
        </authorList>
    </citation>
    <scope>NUCLEOTIDE SEQUENCE</scope>
    <source>
        <strain evidence="1">Expedition CK06-06</strain>
    </source>
</reference>
<feature type="non-terminal residue" evidence="1">
    <location>
        <position position="126"/>
    </location>
</feature>
<dbReference type="EMBL" id="BARS01016366">
    <property type="protein sequence ID" value="GAF86746.1"/>
    <property type="molecule type" value="Genomic_DNA"/>
</dbReference>
<accession>X0THH0</accession>